<evidence type="ECO:0000313" key="2">
    <source>
        <dbReference type="EMBL" id="PZG28217.1"/>
    </source>
</evidence>
<dbReference type="EMBL" id="POUA01000403">
    <property type="protein sequence ID" value="PZG28217.1"/>
    <property type="molecule type" value="Genomic_DNA"/>
</dbReference>
<dbReference type="AlphaFoldDB" id="A0A2W2G240"/>
<evidence type="ECO:0000259" key="1">
    <source>
        <dbReference type="Pfam" id="PF09076"/>
    </source>
</evidence>
<dbReference type="SUPFAM" id="SSF49695">
    <property type="entry name" value="gamma-Crystallin-like"/>
    <property type="match status" value="1"/>
</dbReference>
<dbReference type="Pfam" id="PF09076">
    <property type="entry name" value="Crystall_2"/>
    <property type="match status" value="1"/>
</dbReference>
<dbReference type="RefSeq" id="WP_111171261.1">
    <property type="nucleotide sequence ID" value="NZ_POUA01000403.1"/>
</dbReference>
<reference evidence="2 3" key="1">
    <citation type="submission" date="2018-01" db="EMBL/GenBank/DDBJ databases">
        <title>Draft genome sequence of Sphaerisporangium sp. 7K107.</title>
        <authorList>
            <person name="Sahin N."/>
            <person name="Saygin H."/>
            <person name="Ay H."/>
        </authorList>
    </citation>
    <scope>NUCLEOTIDE SEQUENCE [LARGE SCALE GENOMIC DNA]</scope>
    <source>
        <strain evidence="2 3">7K107</strain>
    </source>
</reference>
<feature type="domain" description="Streptomyces killer toxin-like beta/gamma crystallin" evidence="1">
    <location>
        <begin position="36"/>
        <end position="68"/>
    </location>
</feature>
<keyword evidence="3" id="KW-1185">Reference proteome</keyword>
<protein>
    <recommendedName>
        <fullName evidence="1">Streptomyces killer toxin-like beta/gamma crystallin domain-containing protein</fullName>
    </recommendedName>
</protein>
<gene>
    <name evidence="2" type="ORF">C1I98_32950</name>
</gene>
<dbReference type="InterPro" id="IPR015791">
    <property type="entry name" value="Antimic/Inh_G_crystallin-like"/>
</dbReference>
<dbReference type="InterPro" id="IPR011024">
    <property type="entry name" value="G_crystallin-like"/>
</dbReference>
<proteinExistence type="predicted"/>
<organism evidence="2 3">
    <name type="scientific">Spongiactinospora gelatinilytica</name>
    <dbReference type="NCBI Taxonomy" id="2666298"/>
    <lineage>
        <taxon>Bacteria</taxon>
        <taxon>Bacillati</taxon>
        <taxon>Actinomycetota</taxon>
        <taxon>Actinomycetes</taxon>
        <taxon>Streptosporangiales</taxon>
        <taxon>Streptosporangiaceae</taxon>
        <taxon>Spongiactinospora</taxon>
    </lineage>
</organism>
<evidence type="ECO:0000313" key="3">
    <source>
        <dbReference type="Proteomes" id="UP000248544"/>
    </source>
</evidence>
<name>A0A2W2G240_9ACTN</name>
<dbReference type="Gene3D" id="2.60.20.30">
    <property type="match status" value="1"/>
</dbReference>
<accession>A0A2W2G240</accession>
<comment type="caution">
    <text evidence="2">The sequence shown here is derived from an EMBL/GenBank/DDBJ whole genome shotgun (WGS) entry which is preliminary data.</text>
</comment>
<dbReference type="Proteomes" id="UP000248544">
    <property type="component" value="Unassembled WGS sequence"/>
</dbReference>
<dbReference type="InterPro" id="IPR015161">
    <property type="entry name" value="Sklp_toxin_b/g_crystallin"/>
</dbReference>
<sequence length="108" mass="11959">MALPSPAYAIDKVGCGKPVRDDFLVIQHQVGPKKLDTHCFANRGSVKVALHDVWSISSGNNKVVVEYVDDLGQSTKGMILDKWQGWGYLWNKSPNINGKIHISKITIL</sequence>